<gene>
    <name evidence="1" type="ORF">A3Q56_05903</name>
</gene>
<sequence length="268" mass="30936">MLNEESAPFNNYKISFNEDSSCLKLFELTNKNEGMYTCVADNYVDKIASSAKLKLKNLKSESKLSKNVNEKKMQEIPPTNKSLTLHLDENEIIDVDKTVSRENYFNENYKNKLQQDDEQSDTFLSHKTDESLTTLVEKNSNIQDKEIIFEKDRCEHEIEKCTKNLDVNIENDANLETDATKFLDESFDKILNEMPIYDHFNPNCYLSAPFHNGALNGDLQSTESDQYDMHHVEASMNHMYKDSFDMTDVNTTYASALSTITETYEDSN</sequence>
<dbReference type="SUPFAM" id="SSF48726">
    <property type="entry name" value="Immunoglobulin"/>
    <property type="match status" value="1"/>
</dbReference>
<evidence type="ECO:0000313" key="2">
    <source>
        <dbReference type="Proteomes" id="UP000078046"/>
    </source>
</evidence>
<dbReference type="InterPro" id="IPR013783">
    <property type="entry name" value="Ig-like_fold"/>
</dbReference>
<dbReference type="Gene3D" id="2.60.40.10">
    <property type="entry name" value="Immunoglobulins"/>
    <property type="match status" value="1"/>
</dbReference>
<dbReference type="Proteomes" id="UP000078046">
    <property type="component" value="Unassembled WGS sequence"/>
</dbReference>
<reference evidence="1 2" key="1">
    <citation type="submission" date="2016-04" db="EMBL/GenBank/DDBJ databases">
        <title>The genome of Intoshia linei affirms orthonectids as highly simplified spiralians.</title>
        <authorList>
            <person name="Mikhailov K.V."/>
            <person name="Slusarev G.S."/>
            <person name="Nikitin M.A."/>
            <person name="Logacheva M.D."/>
            <person name="Penin A."/>
            <person name="Aleoshin V."/>
            <person name="Panchin Y.V."/>
        </authorList>
    </citation>
    <scope>NUCLEOTIDE SEQUENCE [LARGE SCALE GENOMIC DNA]</scope>
    <source>
        <strain evidence="1">Intl2013</strain>
        <tissue evidence="1">Whole animal</tissue>
    </source>
</reference>
<comment type="caution">
    <text evidence="1">The sequence shown here is derived from an EMBL/GenBank/DDBJ whole genome shotgun (WGS) entry which is preliminary data.</text>
</comment>
<dbReference type="InterPro" id="IPR036179">
    <property type="entry name" value="Ig-like_dom_sf"/>
</dbReference>
<organism evidence="1 2">
    <name type="scientific">Intoshia linei</name>
    <dbReference type="NCBI Taxonomy" id="1819745"/>
    <lineage>
        <taxon>Eukaryota</taxon>
        <taxon>Metazoa</taxon>
        <taxon>Spiralia</taxon>
        <taxon>Lophotrochozoa</taxon>
        <taxon>Mesozoa</taxon>
        <taxon>Orthonectida</taxon>
        <taxon>Rhopaluridae</taxon>
        <taxon>Intoshia</taxon>
    </lineage>
</organism>
<keyword evidence="2" id="KW-1185">Reference proteome</keyword>
<evidence type="ECO:0000313" key="1">
    <source>
        <dbReference type="EMBL" id="OAF66376.1"/>
    </source>
</evidence>
<proteinExistence type="predicted"/>
<dbReference type="AlphaFoldDB" id="A0A177AWK8"/>
<dbReference type="EMBL" id="LWCA01000951">
    <property type="protein sequence ID" value="OAF66376.1"/>
    <property type="molecule type" value="Genomic_DNA"/>
</dbReference>
<evidence type="ECO:0008006" key="3">
    <source>
        <dbReference type="Google" id="ProtNLM"/>
    </source>
</evidence>
<name>A0A177AWK8_9BILA</name>
<protein>
    <recommendedName>
        <fullName evidence="3">Immunoglobulin I-set domain-containing protein</fullName>
    </recommendedName>
</protein>
<accession>A0A177AWK8</accession>